<evidence type="ECO:0000256" key="15">
    <source>
        <dbReference type="SAM" id="Coils"/>
    </source>
</evidence>
<keyword evidence="4 13" id="KW-0812">Transmembrane</keyword>
<protein>
    <recommendedName>
        <fullName evidence="13">ATP synthase subunit b</fullName>
    </recommendedName>
    <alternativeName>
        <fullName evidence="13">ATP synthase F(0) sector subunit b</fullName>
    </alternativeName>
    <alternativeName>
        <fullName evidence="13">ATPase subunit I</fullName>
    </alternativeName>
    <alternativeName>
        <fullName evidence="13">F-type ATPase subunit b</fullName>
        <shortName evidence="13">F-ATPase subunit b</shortName>
    </alternativeName>
</protein>
<evidence type="ECO:0000313" key="17">
    <source>
        <dbReference type="Proteomes" id="UP000182427"/>
    </source>
</evidence>
<name>A0A1G7M992_9BACT</name>
<keyword evidence="3 13" id="KW-0138">CF(0)</keyword>
<dbReference type="AlphaFoldDB" id="A0A1G7M992"/>
<evidence type="ECO:0000256" key="5">
    <source>
        <dbReference type="ARBA" id="ARBA00022781"/>
    </source>
</evidence>
<reference evidence="16 17" key="1">
    <citation type="submission" date="2016-10" db="EMBL/GenBank/DDBJ databases">
        <authorList>
            <person name="de Groot N.N."/>
        </authorList>
    </citation>
    <scope>NUCLEOTIDE SEQUENCE [LARGE SCALE GENOMIC DNA]</scope>
    <source>
        <strain evidence="16 17">GAS232</strain>
    </source>
</reference>
<evidence type="ECO:0000256" key="12">
    <source>
        <dbReference type="ARBA" id="ARBA00037847"/>
    </source>
</evidence>
<evidence type="ECO:0000313" key="16">
    <source>
        <dbReference type="EMBL" id="SDF57750.1"/>
    </source>
</evidence>
<dbReference type="GO" id="GO:0046933">
    <property type="term" value="F:proton-transporting ATP synthase activity, rotational mechanism"/>
    <property type="evidence" value="ECO:0007669"/>
    <property type="project" value="UniProtKB-UniRule"/>
</dbReference>
<keyword evidence="5 13" id="KW-0375">Hydrogen ion transport</keyword>
<keyword evidence="2 13" id="KW-0813">Transport</keyword>
<evidence type="ECO:0000256" key="13">
    <source>
        <dbReference type="HAMAP-Rule" id="MF_01398"/>
    </source>
</evidence>
<evidence type="ECO:0000256" key="8">
    <source>
        <dbReference type="ARBA" id="ARBA00023136"/>
    </source>
</evidence>
<dbReference type="EMBL" id="LT629690">
    <property type="protein sequence ID" value="SDF57750.1"/>
    <property type="molecule type" value="Genomic_DNA"/>
</dbReference>
<dbReference type="GO" id="GO:0012505">
    <property type="term" value="C:endomembrane system"/>
    <property type="evidence" value="ECO:0007669"/>
    <property type="project" value="UniProtKB-SubCell"/>
</dbReference>
<feature type="transmembrane region" description="Helical" evidence="13">
    <location>
        <begin position="12"/>
        <end position="32"/>
    </location>
</feature>
<dbReference type="PANTHER" id="PTHR33445:SF2">
    <property type="entry name" value="ATP SYNTHASE SUBUNIT B', CHLOROPLASTIC"/>
    <property type="match status" value="1"/>
</dbReference>
<keyword evidence="6 13" id="KW-1133">Transmembrane helix</keyword>
<dbReference type="OrthoDB" id="122870at2"/>
<comment type="subcellular location">
    <subcellularLocation>
        <location evidence="13">Cell membrane</location>
        <topology evidence="13">Single-pass membrane protein</topology>
    </subcellularLocation>
    <subcellularLocation>
        <location evidence="12">Endomembrane system</location>
        <topology evidence="12">Single-pass membrane protein</topology>
    </subcellularLocation>
</comment>
<sequence length="152" mass="16247">MQEILNQLGDLVLGSVPTAIFFLILLAAYQVLVRKPMEKVLADRHGRTGGAMDDAKAAIAAAEAKTTEYETRLRDARSEIFNARAARQKAASDARDKALAEARTAAQHRIGVAREAVERSGAEAKAQIETQAAALSQSVMAAILPHRAGVAR</sequence>
<keyword evidence="13" id="KW-1003">Cell membrane</keyword>
<proteinExistence type="inferred from homology"/>
<keyword evidence="9 13" id="KW-0066">ATP synthesis</keyword>
<keyword evidence="8 13" id="KW-0472">Membrane</keyword>
<comment type="function">
    <text evidence="10 13">F(1)F(0) ATP synthase produces ATP from ADP in the presence of a proton or sodium gradient. F-type ATPases consist of two structural domains, F(1) containing the extramembraneous catalytic core and F(0) containing the membrane proton channel, linked together by a central stalk and a peripheral stalk. During catalysis, ATP synthesis in the catalytic domain of F(1) is coupled via a rotary mechanism of the central stalk subunits to proton translocation.</text>
</comment>
<keyword evidence="7 13" id="KW-0406">Ion transport</keyword>
<dbReference type="RefSeq" id="WP_083345624.1">
    <property type="nucleotide sequence ID" value="NZ_LT629690.1"/>
</dbReference>
<comment type="similarity">
    <text evidence="1 13 14">Belongs to the ATPase B chain family.</text>
</comment>
<dbReference type="PANTHER" id="PTHR33445">
    <property type="entry name" value="ATP SYNTHASE SUBUNIT B', CHLOROPLASTIC"/>
    <property type="match status" value="1"/>
</dbReference>
<dbReference type="Proteomes" id="UP000182427">
    <property type="component" value="Chromosome I"/>
</dbReference>
<evidence type="ECO:0000256" key="9">
    <source>
        <dbReference type="ARBA" id="ARBA00023310"/>
    </source>
</evidence>
<dbReference type="GO" id="GO:0045259">
    <property type="term" value="C:proton-transporting ATP synthase complex"/>
    <property type="evidence" value="ECO:0007669"/>
    <property type="project" value="UniProtKB-KW"/>
</dbReference>
<organism evidence="16 17">
    <name type="scientific">Terriglobus roseus</name>
    <dbReference type="NCBI Taxonomy" id="392734"/>
    <lineage>
        <taxon>Bacteria</taxon>
        <taxon>Pseudomonadati</taxon>
        <taxon>Acidobacteriota</taxon>
        <taxon>Terriglobia</taxon>
        <taxon>Terriglobales</taxon>
        <taxon>Acidobacteriaceae</taxon>
        <taxon>Terriglobus</taxon>
    </lineage>
</organism>
<comment type="subunit">
    <text evidence="13">F-type ATPases have 2 components, F(1) - the catalytic core - and F(0) - the membrane proton channel. F(1) has five subunits: alpha(3), beta(3), gamma(1), delta(1), epsilon(1). F(0) has three main subunits: a(1), b(2) and c(10-14). The alpha and beta chains form an alternating ring which encloses part of the gamma chain. F(1) is attached to F(0) by a central stalk formed by the gamma and epsilon chains, while a peripheral stalk is formed by the delta and b chains.</text>
</comment>
<gene>
    <name evidence="13" type="primary">atpF</name>
    <name evidence="16" type="ORF">SAMN05444167_2728</name>
</gene>
<dbReference type="GO" id="GO:0046961">
    <property type="term" value="F:proton-transporting ATPase activity, rotational mechanism"/>
    <property type="evidence" value="ECO:0007669"/>
    <property type="project" value="TreeGrafter"/>
</dbReference>
<evidence type="ECO:0000256" key="6">
    <source>
        <dbReference type="ARBA" id="ARBA00022989"/>
    </source>
</evidence>
<evidence type="ECO:0000256" key="7">
    <source>
        <dbReference type="ARBA" id="ARBA00023065"/>
    </source>
</evidence>
<dbReference type="HAMAP" id="MF_01398">
    <property type="entry name" value="ATP_synth_b_bprime"/>
    <property type="match status" value="1"/>
</dbReference>
<dbReference type="Pfam" id="PF00430">
    <property type="entry name" value="ATP-synt_B"/>
    <property type="match status" value="1"/>
</dbReference>
<evidence type="ECO:0000256" key="14">
    <source>
        <dbReference type="RuleBase" id="RU003848"/>
    </source>
</evidence>
<evidence type="ECO:0000256" key="1">
    <source>
        <dbReference type="ARBA" id="ARBA00005513"/>
    </source>
</evidence>
<accession>A0A1G7M992</accession>
<evidence type="ECO:0000256" key="2">
    <source>
        <dbReference type="ARBA" id="ARBA00022448"/>
    </source>
</evidence>
<evidence type="ECO:0000256" key="3">
    <source>
        <dbReference type="ARBA" id="ARBA00022547"/>
    </source>
</evidence>
<evidence type="ECO:0000256" key="11">
    <source>
        <dbReference type="ARBA" id="ARBA00025614"/>
    </source>
</evidence>
<dbReference type="InterPro" id="IPR050059">
    <property type="entry name" value="ATP_synthase_B_chain"/>
</dbReference>
<comment type="function">
    <text evidence="11">Component of the F(0) channel, it forms part of the peripheral stalk, linking F(1) to F(0). The b'-subunit is a diverged and duplicated form of b found in plants and photosynthetic bacteria.</text>
</comment>
<dbReference type="GO" id="GO:0005886">
    <property type="term" value="C:plasma membrane"/>
    <property type="evidence" value="ECO:0007669"/>
    <property type="project" value="UniProtKB-SubCell"/>
</dbReference>
<dbReference type="InterPro" id="IPR002146">
    <property type="entry name" value="ATP_synth_b/b'su_bac/chlpt"/>
</dbReference>
<evidence type="ECO:0000256" key="4">
    <source>
        <dbReference type="ARBA" id="ARBA00022692"/>
    </source>
</evidence>
<feature type="coiled-coil region" evidence="15">
    <location>
        <begin position="52"/>
        <end position="79"/>
    </location>
</feature>
<keyword evidence="15" id="KW-0175">Coiled coil</keyword>
<evidence type="ECO:0000256" key="10">
    <source>
        <dbReference type="ARBA" id="ARBA00025198"/>
    </source>
</evidence>
<keyword evidence="17" id="KW-1185">Reference proteome</keyword>